<comment type="caution">
    <text evidence="1">The sequence shown here is derived from an EMBL/GenBank/DDBJ whole genome shotgun (WGS) entry which is preliminary data.</text>
</comment>
<reference evidence="1 2" key="1">
    <citation type="submission" date="2013-09" db="EMBL/GenBank/DDBJ databases">
        <title>Corchorus capsularis genome sequencing.</title>
        <authorList>
            <person name="Alam M."/>
            <person name="Haque M.S."/>
            <person name="Islam M.S."/>
            <person name="Emdad E.M."/>
            <person name="Islam M.M."/>
            <person name="Ahmed B."/>
            <person name="Halim A."/>
            <person name="Hossen Q.M.M."/>
            <person name="Hossain M.Z."/>
            <person name="Ahmed R."/>
            <person name="Khan M.M."/>
            <person name="Islam R."/>
            <person name="Rashid M.M."/>
            <person name="Khan S.A."/>
            <person name="Rahman M.S."/>
            <person name="Alam M."/>
        </authorList>
    </citation>
    <scope>NUCLEOTIDE SEQUENCE [LARGE SCALE GENOMIC DNA]</scope>
    <source>
        <strain evidence="2">cv. CVL-1</strain>
        <tissue evidence="1">Whole seedling</tissue>
    </source>
</reference>
<gene>
    <name evidence="1" type="ORF">CCACVL1_18270</name>
</gene>
<accession>A0A1R3HM18</accession>
<dbReference type="EMBL" id="AWWV01011643">
    <property type="protein sequence ID" value="OMO71348.1"/>
    <property type="molecule type" value="Genomic_DNA"/>
</dbReference>
<dbReference type="AlphaFoldDB" id="A0A1R3HM18"/>
<organism evidence="1 2">
    <name type="scientific">Corchorus capsularis</name>
    <name type="common">Jute</name>
    <dbReference type="NCBI Taxonomy" id="210143"/>
    <lineage>
        <taxon>Eukaryota</taxon>
        <taxon>Viridiplantae</taxon>
        <taxon>Streptophyta</taxon>
        <taxon>Embryophyta</taxon>
        <taxon>Tracheophyta</taxon>
        <taxon>Spermatophyta</taxon>
        <taxon>Magnoliopsida</taxon>
        <taxon>eudicotyledons</taxon>
        <taxon>Gunneridae</taxon>
        <taxon>Pentapetalae</taxon>
        <taxon>rosids</taxon>
        <taxon>malvids</taxon>
        <taxon>Malvales</taxon>
        <taxon>Malvaceae</taxon>
        <taxon>Grewioideae</taxon>
        <taxon>Apeibeae</taxon>
        <taxon>Corchorus</taxon>
    </lineage>
</organism>
<dbReference type="Gramene" id="OMO71348">
    <property type="protein sequence ID" value="OMO71348"/>
    <property type="gene ID" value="CCACVL1_18270"/>
</dbReference>
<sequence length="23" mass="2554">MGPFKAHGVDGFQAWFSTRLIGM</sequence>
<name>A0A1R3HM18_COCAP</name>
<protein>
    <submittedName>
        <fullName evidence="1">Uncharacterized protein</fullName>
    </submittedName>
</protein>
<proteinExistence type="predicted"/>
<dbReference type="Proteomes" id="UP000188268">
    <property type="component" value="Unassembled WGS sequence"/>
</dbReference>
<keyword evidence="2" id="KW-1185">Reference proteome</keyword>
<evidence type="ECO:0000313" key="2">
    <source>
        <dbReference type="Proteomes" id="UP000188268"/>
    </source>
</evidence>
<evidence type="ECO:0000313" key="1">
    <source>
        <dbReference type="EMBL" id="OMO71348.1"/>
    </source>
</evidence>